<gene>
    <name evidence="2" type="ORF">ACFP50_10870</name>
</gene>
<evidence type="ECO:0000313" key="3">
    <source>
        <dbReference type="Proteomes" id="UP001596242"/>
    </source>
</evidence>
<feature type="compositionally biased region" description="Basic and acidic residues" evidence="1">
    <location>
        <begin position="35"/>
        <end position="60"/>
    </location>
</feature>
<dbReference type="Proteomes" id="UP001596242">
    <property type="component" value="Unassembled WGS sequence"/>
</dbReference>
<accession>A0ABW1LXU0</accession>
<protein>
    <submittedName>
        <fullName evidence="2">Uncharacterized protein</fullName>
    </submittedName>
</protein>
<proteinExistence type="predicted"/>
<evidence type="ECO:0000313" key="2">
    <source>
        <dbReference type="EMBL" id="MFC6055946.1"/>
    </source>
</evidence>
<evidence type="ECO:0000256" key="1">
    <source>
        <dbReference type="SAM" id="MobiDB-lite"/>
    </source>
</evidence>
<keyword evidence="3" id="KW-1185">Reference proteome</keyword>
<feature type="compositionally biased region" description="Acidic residues" evidence="1">
    <location>
        <begin position="209"/>
        <end position="234"/>
    </location>
</feature>
<organism evidence="2 3">
    <name type="scientific">Streptomyces pratens</name>
    <dbReference type="NCBI Taxonomy" id="887456"/>
    <lineage>
        <taxon>Bacteria</taxon>
        <taxon>Bacillati</taxon>
        <taxon>Actinomycetota</taxon>
        <taxon>Actinomycetes</taxon>
        <taxon>Kitasatosporales</taxon>
        <taxon>Streptomycetaceae</taxon>
        <taxon>Streptomyces</taxon>
    </lineage>
</organism>
<feature type="region of interest" description="Disordered" evidence="1">
    <location>
        <begin position="1"/>
        <end position="129"/>
    </location>
</feature>
<dbReference type="EMBL" id="JBHSPT010000024">
    <property type="protein sequence ID" value="MFC6055946.1"/>
    <property type="molecule type" value="Genomic_DNA"/>
</dbReference>
<dbReference type="RefSeq" id="WP_386395705.1">
    <property type="nucleotide sequence ID" value="NZ_JBHSPT010000024.1"/>
</dbReference>
<comment type="caution">
    <text evidence="2">The sequence shown here is derived from an EMBL/GenBank/DDBJ whole genome shotgun (WGS) entry which is preliminary data.</text>
</comment>
<reference evidence="3" key="1">
    <citation type="journal article" date="2019" name="Int. J. Syst. Evol. Microbiol.">
        <title>The Global Catalogue of Microorganisms (GCM) 10K type strain sequencing project: providing services to taxonomists for standard genome sequencing and annotation.</title>
        <authorList>
            <consortium name="The Broad Institute Genomics Platform"/>
            <consortium name="The Broad Institute Genome Sequencing Center for Infectious Disease"/>
            <person name="Wu L."/>
            <person name="Ma J."/>
        </authorList>
    </citation>
    <scope>NUCLEOTIDE SEQUENCE [LARGE SCALE GENOMIC DNA]</scope>
    <source>
        <strain evidence="3">JCM 12763</strain>
    </source>
</reference>
<feature type="region of interest" description="Disordered" evidence="1">
    <location>
        <begin position="209"/>
        <end position="288"/>
    </location>
</feature>
<name>A0ABW1LXU0_9ACTN</name>
<feature type="compositionally biased region" description="Acidic residues" evidence="1">
    <location>
        <begin position="243"/>
        <end position="260"/>
    </location>
</feature>
<feature type="compositionally biased region" description="Basic and acidic residues" evidence="1">
    <location>
        <begin position="77"/>
        <end position="88"/>
    </location>
</feature>
<sequence length="288" mass="30232">MEQRIGSSSQPQPLEGAGFDPAFIPGLTAPVSGTSDRKADVKDAKDAKGEEEPEDAKPASEPEDAAPETDPGPATESGKEPAAKKEPEAEAGTASAKATSPSLEKSEAAGTSEEEPAPDGPVFEASDRRAGIVVDHSGVRLRLDDQACEFGWDEIGAVETETARFGKRYTVTVHTTERRWYPIEIEATSRSRFATWDTELDAVLDAYFDDGAPEPEAPEPETSEPEAPEADTSDTDTSGTDSPDADADADTDADSSEPDADAGKPEPEAGVDPSDVKDKSKPATDPVA</sequence>
<feature type="compositionally biased region" description="Polar residues" evidence="1">
    <location>
        <begin position="1"/>
        <end position="12"/>
    </location>
</feature>